<dbReference type="SUPFAM" id="SSF56784">
    <property type="entry name" value="HAD-like"/>
    <property type="match status" value="1"/>
</dbReference>
<proteinExistence type="inferred from homology"/>
<comment type="similarity">
    <text evidence="1">Belongs to the HAD-like hydrolase superfamily.</text>
</comment>
<dbReference type="Proteomes" id="UP000610960">
    <property type="component" value="Unassembled WGS sequence"/>
</dbReference>
<evidence type="ECO:0000313" key="3">
    <source>
        <dbReference type="Proteomes" id="UP000610960"/>
    </source>
</evidence>
<dbReference type="GO" id="GO:0005829">
    <property type="term" value="C:cytosol"/>
    <property type="evidence" value="ECO:0007669"/>
    <property type="project" value="TreeGrafter"/>
</dbReference>
<dbReference type="EMBL" id="BMNL01000001">
    <property type="protein sequence ID" value="GGP18940.1"/>
    <property type="molecule type" value="Genomic_DNA"/>
</dbReference>
<protein>
    <recommendedName>
        <fullName evidence="4">HAD family hydrolase</fullName>
    </recommendedName>
</protein>
<reference evidence="2" key="1">
    <citation type="journal article" date="2014" name="Int. J. Syst. Evol. Microbiol.">
        <title>Complete genome sequence of Corynebacterium casei LMG S-19264T (=DSM 44701T), isolated from a smear-ripened cheese.</title>
        <authorList>
            <consortium name="US DOE Joint Genome Institute (JGI-PGF)"/>
            <person name="Walter F."/>
            <person name="Albersmeier A."/>
            <person name="Kalinowski J."/>
            <person name="Ruckert C."/>
        </authorList>
    </citation>
    <scope>NUCLEOTIDE SEQUENCE</scope>
    <source>
        <strain evidence="2">JCM 10088</strain>
    </source>
</reference>
<dbReference type="InterPro" id="IPR023214">
    <property type="entry name" value="HAD_sf"/>
</dbReference>
<dbReference type="InterPro" id="IPR036412">
    <property type="entry name" value="HAD-like_sf"/>
</dbReference>
<dbReference type="PANTHER" id="PTHR43434:SF1">
    <property type="entry name" value="PHOSPHOGLYCOLATE PHOSPHATASE"/>
    <property type="match status" value="1"/>
</dbReference>
<dbReference type="SFLD" id="SFLDS00003">
    <property type="entry name" value="Haloacid_Dehalogenase"/>
    <property type="match status" value="1"/>
</dbReference>
<dbReference type="PRINTS" id="PR00413">
    <property type="entry name" value="HADHALOGNASE"/>
</dbReference>
<dbReference type="GO" id="GO:0008967">
    <property type="term" value="F:phosphoglycolate phosphatase activity"/>
    <property type="evidence" value="ECO:0007669"/>
    <property type="project" value="TreeGrafter"/>
</dbReference>
<sequence length="221" mass="24297">MVAVRCVLLDFWGTVARFGDEAAFLGEVERLGVELCGVAGLSNRYDEVRRCTNILRRASMVEINIDAEAALIEHYTGCRADVVRRIITKSFIDNSVPTPCSLEVVRGLLSAGLRVAIVSNVTNREFITGFLRRYGYPRIPVISSDRELRRKPHPYIFRRALRRLACSPGEAVMVGDEDNDMGAGELGLITVAVGGKARGWANIDDLCGLMPALRSLTGGER</sequence>
<dbReference type="Pfam" id="PF00702">
    <property type="entry name" value="Hydrolase"/>
    <property type="match status" value="1"/>
</dbReference>
<keyword evidence="3" id="KW-1185">Reference proteome</keyword>
<accession>A0A830GRD8</accession>
<dbReference type="Gene3D" id="3.40.50.1000">
    <property type="entry name" value="HAD superfamily/HAD-like"/>
    <property type="match status" value="1"/>
</dbReference>
<dbReference type="InterPro" id="IPR050155">
    <property type="entry name" value="HAD-like_hydrolase_sf"/>
</dbReference>
<reference evidence="2" key="2">
    <citation type="submission" date="2020-09" db="EMBL/GenBank/DDBJ databases">
        <authorList>
            <person name="Sun Q."/>
            <person name="Ohkuma M."/>
        </authorList>
    </citation>
    <scope>NUCLEOTIDE SEQUENCE</scope>
    <source>
        <strain evidence="2">JCM 10088</strain>
    </source>
</reference>
<dbReference type="PANTHER" id="PTHR43434">
    <property type="entry name" value="PHOSPHOGLYCOLATE PHOSPHATASE"/>
    <property type="match status" value="1"/>
</dbReference>
<organism evidence="2 3">
    <name type="scientific">Thermocladium modestius</name>
    <dbReference type="NCBI Taxonomy" id="62609"/>
    <lineage>
        <taxon>Archaea</taxon>
        <taxon>Thermoproteota</taxon>
        <taxon>Thermoprotei</taxon>
        <taxon>Thermoproteales</taxon>
        <taxon>Thermoproteaceae</taxon>
        <taxon>Thermocladium</taxon>
    </lineage>
</organism>
<name>A0A830GRD8_9CREN</name>
<evidence type="ECO:0000256" key="1">
    <source>
        <dbReference type="ARBA" id="ARBA00007958"/>
    </source>
</evidence>
<evidence type="ECO:0008006" key="4">
    <source>
        <dbReference type="Google" id="ProtNLM"/>
    </source>
</evidence>
<dbReference type="GO" id="GO:0006281">
    <property type="term" value="P:DNA repair"/>
    <property type="evidence" value="ECO:0007669"/>
    <property type="project" value="TreeGrafter"/>
</dbReference>
<dbReference type="AlphaFoldDB" id="A0A830GRD8"/>
<dbReference type="InterPro" id="IPR006439">
    <property type="entry name" value="HAD-SF_hydro_IA"/>
</dbReference>
<dbReference type="SFLD" id="SFLDG01129">
    <property type="entry name" value="C1.5:_HAD__Beta-PGM__Phosphata"/>
    <property type="match status" value="1"/>
</dbReference>
<comment type="caution">
    <text evidence="2">The sequence shown here is derived from an EMBL/GenBank/DDBJ whole genome shotgun (WGS) entry which is preliminary data.</text>
</comment>
<dbReference type="NCBIfam" id="TIGR01549">
    <property type="entry name" value="HAD-SF-IA-v1"/>
    <property type="match status" value="1"/>
</dbReference>
<gene>
    <name evidence="2" type="ORF">GCM10007981_00610</name>
</gene>
<evidence type="ECO:0000313" key="2">
    <source>
        <dbReference type="EMBL" id="GGP18940.1"/>
    </source>
</evidence>